<dbReference type="AlphaFoldDB" id="A0A139AV88"/>
<evidence type="ECO:0000256" key="4">
    <source>
        <dbReference type="SAM" id="SignalP"/>
    </source>
</evidence>
<keyword evidence="2 5" id="KW-0689">Ribosomal protein</keyword>
<evidence type="ECO:0000256" key="1">
    <source>
        <dbReference type="ARBA" id="ARBA00010531"/>
    </source>
</evidence>
<dbReference type="CDD" id="cd00403">
    <property type="entry name" value="Ribosomal_L1"/>
    <property type="match status" value="1"/>
</dbReference>
<gene>
    <name evidence="5" type="ORF">M427DRAFT_52234</name>
</gene>
<dbReference type="PANTHER" id="PTHR36427:SF3">
    <property type="entry name" value="LARGE RIBOSOMAL SUBUNIT PROTEIN UL1M"/>
    <property type="match status" value="1"/>
</dbReference>
<evidence type="ECO:0000256" key="2">
    <source>
        <dbReference type="ARBA" id="ARBA00022980"/>
    </source>
</evidence>
<dbReference type="GO" id="GO:0005840">
    <property type="term" value="C:ribosome"/>
    <property type="evidence" value="ECO:0007669"/>
    <property type="project" value="UniProtKB-KW"/>
</dbReference>
<accession>A0A139AV88</accession>
<reference evidence="5 6" key="1">
    <citation type="journal article" date="2015" name="Genome Biol. Evol.">
        <title>Phylogenomic analyses indicate that early fungi evolved digesting cell walls of algal ancestors of land plants.</title>
        <authorList>
            <person name="Chang Y."/>
            <person name="Wang S."/>
            <person name="Sekimoto S."/>
            <person name="Aerts A.L."/>
            <person name="Choi C."/>
            <person name="Clum A."/>
            <person name="LaButti K.M."/>
            <person name="Lindquist E.A."/>
            <person name="Yee Ngan C."/>
            <person name="Ohm R.A."/>
            <person name="Salamov A.A."/>
            <person name="Grigoriev I.V."/>
            <person name="Spatafora J.W."/>
            <person name="Berbee M.L."/>
        </authorList>
    </citation>
    <scope>NUCLEOTIDE SEQUENCE [LARGE SCALE GENOMIC DNA]</scope>
    <source>
        <strain evidence="5 6">JEL478</strain>
    </source>
</reference>
<dbReference type="Gene3D" id="3.40.50.790">
    <property type="match status" value="1"/>
</dbReference>
<dbReference type="Gene3D" id="3.30.190.20">
    <property type="match status" value="1"/>
</dbReference>
<dbReference type="InterPro" id="IPR028364">
    <property type="entry name" value="Ribosomal_uL1/biogenesis"/>
</dbReference>
<evidence type="ECO:0000313" key="5">
    <source>
        <dbReference type="EMBL" id="KXS20650.1"/>
    </source>
</evidence>
<proteinExistence type="inferred from homology"/>
<dbReference type="Proteomes" id="UP000070544">
    <property type="component" value="Unassembled WGS sequence"/>
</dbReference>
<comment type="similarity">
    <text evidence="1">Belongs to the universal ribosomal protein uL1 family.</text>
</comment>
<dbReference type="InterPro" id="IPR023674">
    <property type="entry name" value="Ribosomal_uL1-like"/>
</dbReference>
<name>A0A139AV88_GONPJ</name>
<sequence length="332" mass="36124">MRPTHPLCTLTAPLLIAVSRSQPSSALNTVPRRASLPSHPILPLNPTRSLHEHLKHLRRGKDPRDPYHFAVVALPPAPPKRYRPRLPREDTTADTPKSLAEALAAIELVAPESSYVLSRVRLNLDTSLKSFVPVRGRAQVPRGVLPRAETDGEEEQVLVFAEEGPAAEEARAAGAEVLGKDDIEKLTDNTLDLTKFARALATPAMYPLITPFGRLLGPLGLMPNPKKGGVTEALGAAIEGARAASFVNFEMKDKDKEGGTVEVEVGKVGWGAAEVRENIGAVLKAIVEANENKKKHMIVHSLYLASKEHPVRFPVRLKEFGTHLVSAKIQKK</sequence>
<protein>
    <submittedName>
        <fullName evidence="5">Ribosomal protein L1</fullName>
    </submittedName>
</protein>
<organism evidence="5 6">
    <name type="scientific">Gonapodya prolifera (strain JEL478)</name>
    <name type="common">Monoblepharis prolifera</name>
    <dbReference type="NCBI Taxonomy" id="1344416"/>
    <lineage>
        <taxon>Eukaryota</taxon>
        <taxon>Fungi</taxon>
        <taxon>Fungi incertae sedis</taxon>
        <taxon>Chytridiomycota</taxon>
        <taxon>Chytridiomycota incertae sedis</taxon>
        <taxon>Monoblepharidomycetes</taxon>
        <taxon>Monoblepharidales</taxon>
        <taxon>Gonapodyaceae</taxon>
        <taxon>Gonapodya</taxon>
    </lineage>
</organism>
<dbReference type="OrthoDB" id="1747252at2759"/>
<dbReference type="STRING" id="1344416.A0A139AV88"/>
<dbReference type="Pfam" id="PF00687">
    <property type="entry name" value="Ribosomal_L1"/>
    <property type="match status" value="1"/>
</dbReference>
<feature type="signal peptide" evidence="4">
    <location>
        <begin position="1"/>
        <end position="26"/>
    </location>
</feature>
<feature type="chain" id="PRO_5007296447" evidence="4">
    <location>
        <begin position="27"/>
        <end position="332"/>
    </location>
</feature>
<keyword evidence="6" id="KW-1185">Reference proteome</keyword>
<dbReference type="InterPro" id="IPR016095">
    <property type="entry name" value="Ribosomal_uL1_3-a/b-sand"/>
</dbReference>
<keyword evidence="3" id="KW-0687">Ribonucleoprotein</keyword>
<keyword evidence="4" id="KW-0732">Signal</keyword>
<dbReference type="GO" id="GO:1990904">
    <property type="term" value="C:ribonucleoprotein complex"/>
    <property type="evidence" value="ECO:0007669"/>
    <property type="project" value="UniProtKB-KW"/>
</dbReference>
<evidence type="ECO:0000313" key="6">
    <source>
        <dbReference type="Proteomes" id="UP000070544"/>
    </source>
</evidence>
<dbReference type="PANTHER" id="PTHR36427">
    <property type="entry name" value="54S RIBOSOMAL PROTEIN L1, MITOCHONDRIAL"/>
    <property type="match status" value="1"/>
</dbReference>
<dbReference type="SUPFAM" id="SSF56808">
    <property type="entry name" value="Ribosomal protein L1"/>
    <property type="match status" value="1"/>
</dbReference>
<evidence type="ECO:0000256" key="3">
    <source>
        <dbReference type="ARBA" id="ARBA00023274"/>
    </source>
</evidence>
<dbReference type="EMBL" id="KQ965735">
    <property type="protein sequence ID" value="KXS20650.1"/>
    <property type="molecule type" value="Genomic_DNA"/>
</dbReference>